<proteinExistence type="predicted"/>
<name>A0A5N3XGD5_MUNRE</name>
<dbReference type="GO" id="GO:0016567">
    <property type="term" value="P:protein ubiquitination"/>
    <property type="evidence" value="ECO:0007669"/>
    <property type="project" value="InterPro"/>
</dbReference>
<accession>A0A5N3XGD5</accession>
<keyword evidence="3" id="KW-1185">Reference proteome</keyword>
<dbReference type="GO" id="GO:0030155">
    <property type="term" value="P:regulation of cell adhesion"/>
    <property type="evidence" value="ECO:0007669"/>
    <property type="project" value="TreeGrafter"/>
</dbReference>
<feature type="region of interest" description="Disordered" evidence="1">
    <location>
        <begin position="314"/>
        <end position="354"/>
    </location>
</feature>
<dbReference type="AlphaFoldDB" id="A0A5N3XGD5"/>
<feature type="region of interest" description="Disordered" evidence="1">
    <location>
        <begin position="190"/>
        <end position="288"/>
    </location>
</feature>
<evidence type="ECO:0000313" key="3">
    <source>
        <dbReference type="Proteomes" id="UP000326062"/>
    </source>
</evidence>
<dbReference type="GO" id="GO:0061630">
    <property type="term" value="F:ubiquitin protein ligase activity"/>
    <property type="evidence" value="ECO:0007669"/>
    <property type="project" value="InterPro"/>
</dbReference>
<gene>
    <name evidence="2" type="ORF">FD755_016078</name>
</gene>
<dbReference type="InterPro" id="IPR040383">
    <property type="entry name" value="HAKAI/CBLL2"/>
</dbReference>
<feature type="compositionally biased region" description="Polar residues" evidence="1">
    <location>
        <begin position="277"/>
        <end position="287"/>
    </location>
</feature>
<sequence>MNWSPAGEKEFECNGRGWYDGKGDELLGRKKTFPECIREDIKINMIGEKDDLPVHLCDKCDLPIKIFLFVRSLETTILSFYIRASMLFTITVLIYMKETEICLGYSIPVLQIEEHTQGSIFLCSFGQEYRKTYLSQREAKKFVTCAPLKKVHPCIASPTTEIPEMLLGKDHRNHIPPELCTNMSPPPVQCVSHKLSNQPHEDLHAPPAELAPPSPPLVHQEIVTPAHQHPDCQSQPEQHALPASPLPPVSHPVSHSHQDSDPPQLVHSQASPPPMTSDPSPVTSSPGCISALVPPSFLNSLPQFTEEQETLNLPFAQQNGTNPGVCPLSKGLSPPLPTQGPASPVPLSGSQHSD</sequence>
<evidence type="ECO:0000256" key="1">
    <source>
        <dbReference type="SAM" id="MobiDB-lite"/>
    </source>
</evidence>
<comment type="caution">
    <text evidence="2">The sequence shown here is derived from an EMBL/GenBank/DDBJ whole genome shotgun (WGS) entry which is preliminary data.</text>
</comment>
<protein>
    <submittedName>
        <fullName evidence="2">Uncharacterized protein</fullName>
    </submittedName>
</protein>
<dbReference type="PANTHER" id="PTHR13480">
    <property type="entry name" value="E3 UBIQUITIN-PROTEIN LIGASE HAKAI-RELATED"/>
    <property type="match status" value="1"/>
</dbReference>
<reference evidence="2 3" key="1">
    <citation type="submission" date="2019-06" db="EMBL/GenBank/DDBJ databases">
        <title>Discovery of a novel chromosome fission-fusion reversal in muntjac.</title>
        <authorList>
            <person name="Mudd A.B."/>
            <person name="Bredeson J.V."/>
            <person name="Baum R."/>
            <person name="Hockemeyer D."/>
            <person name="Rokhsar D.S."/>
        </authorList>
    </citation>
    <scope>NUCLEOTIDE SEQUENCE [LARGE SCALE GENOMIC DNA]</scope>
    <source>
        <strain evidence="2">UCam_UCB_Mr</strain>
        <tissue evidence="2">Fibroblast cell line</tissue>
    </source>
</reference>
<evidence type="ECO:0000313" key="2">
    <source>
        <dbReference type="EMBL" id="KAB0372286.1"/>
    </source>
</evidence>
<dbReference type="EMBL" id="VCEB01000011">
    <property type="protein sequence ID" value="KAB0372286.1"/>
    <property type="molecule type" value="Genomic_DNA"/>
</dbReference>
<dbReference type="PANTHER" id="PTHR13480:SF1">
    <property type="entry name" value="E3 UBIQUITIN-PROTEIN LIGASE CBLL2"/>
    <property type="match status" value="1"/>
</dbReference>
<dbReference type="Proteomes" id="UP000326062">
    <property type="component" value="Chromosome X"/>
</dbReference>
<organism evidence="2 3">
    <name type="scientific">Muntiacus reevesi</name>
    <name type="common">Reeves' muntjac</name>
    <name type="synonym">Cervus reevesi</name>
    <dbReference type="NCBI Taxonomy" id="9886"/>
    <lineage>
        <taxon>Eukaryota</taxon>
        <taxon>Metazoa</taxon>
        <taxon>Chordata</taxon>
        <taxon>Craniata</taxon>
        <taxon>Vertebrata</taxon>
        <taxon>Euteleostomi</taxon>
        <taxon>Mammalia</taxon>
        <taxon>Eutheria</taxon>
        <taxon>Laurasiatheria</taxon>
        <taxon>Artiodactyla</taxon>
        <taxon>Ruminantia</taxon>
        <taxon>Pecora</taxon>
        <taxon>Cervidae</taxon>
        <taxon>Muntiacinae</taxon>
        <taxon>Muntiacus</taxon>
    </lineage>
</organism>